<dbReference type="AlphaFoldDB" id="A0A1I6MYM3"/>
<dbReference type="Proteomes" id="UP000199024">
    <property type="component" value="Unassembled WGS sequence"/>
</dbReference>
<reference evidence="2 3" key="1">
    <citation type="submission" date="2016-10" db="EMBL/GenBank/DDBJ databases">
        <authorList>
            <person name="de Groot N.N."/>
        </authorList>
    </citation>
    <scope>NUCLEOTIDE SEQUENCE [LARGE SCALE GENOMIC DNA]</scope>
    <source>
        <strain evidence="2 3">DSM 21001</strain>
    </source>
</reference>
<dbReference type="STRING" id="474950.SAMN05421771_3817"/>
<organism evidence="2 3">
    <name type="scientific">Granulicella pectinivorans</name>
    <dbReference type="NCBI Taxonomy" id="474950"/>
    <lineage>
        <taxon>Bacteria</taxon>
        <taxon>Pseudomonadati</taxon>
        <taxon>Acidobacteriota</taxon>
        <taxon>Terriglobia</taxon>
        <taxon>Terriglobales</taxon>
        <taxon>Acidobacteriaceae</taxon>
        <taxon>Granulicella</taxon>
    </lineage>
</organism>
<proteinExistence type="predicted"/>
<protein>
    <submittedName>
        <fullName evidence="2">Uncharacterized protein</fullName>
    </submittedName>
</protein>
<keyword evidence="3" id="KW-1185">Reference proteome</keyword>
<accession>A0A1I6MYM3</accession>
<evidence type="ECO:0000313" key="2">
    <source>
        <dbReference type="EMBL" id="SFS20774.1"/>
    </source>
</evidence>
<evidence type="ECO:0000313" key="3">
    <source>
        <dbReference type="Proteomes" id="UP000199024"/>
    </source>
</evidence>
<evidence type="ECO:0000256" key="1">
    <source>
        <dbReference type="SAM" id="MobiDB-lite"/>
    </source>
</evidence>
<feature type="region of interest" description="Disordered" evidence="1">
    <location>
        <begin position="1"/>
        <end position="50"/>
    </location>
</feature>
<feature type="compositionally biased region" description="Polar residues" evidence="1">
    <location>
        <begin position="25"/>
        <end position="50"/>
    </location>
</feature>
<sequence>MPSKRTADSASGEDGAPGAAVPDVASQNVPNDSVLTASPGPSQPDASNDAVSNAHRLAQQAVIDSQSSEGLA</sequence>
<dbReference type="EMBL" id="FOZL01000002">
    <property type="protein sequence ID" value="SFS20774.1"/>
    <property type="molecule type" value="Genomic_DNA"/>
</dbReference>
<gene>
    <name evidence="2" type="ORF">SAMN05421771_3817</name>
</gene>
<name>A0A1I6MYM3_9BACT</name>